<protein>
    <recommendedName>
        <fullName evidence="4">Transmembrane protein</fullName>
    </recommendedName>
</protein>
<organism evidence="3">
    <name type="scientific">Pithovirus LCPAC101</name>
    <dbReference type="NCBI Taxonomy" id="2506586"/>
    <lineage>
        <taxon>Viruses</taxon>
        <taxon>Pithoviruses</taxon>
    </lineage>
</organism>
<proteinExistence type="predicted"/>
<evidence type="ECO:0008006" key="4">
    <source>
        <dbReference type="Google" id="ProtNLM"/>
    </source>
</evidence>
<dbReference type="EMBL" id="MK500450">
    <property type="protein sequence ID" value="QBK89967.1"/>
    <property type="molecule type" value="Genomic_DNA"/>
</dbReference>
<keyword evidence="2" id="KW-1133">Transmembrane helix</keyword>
<keyword evidence="2" id="KW-0472">Membrane</keyword>
<sequence length="311" mass="34964">MDNIKNNLKKILAYKNSIMRRSSRRSGGNVSVPSKYSSKSSYSPSSSSLITEETVMKGGKKEIIQNVDIDILNDIVSNLRDHAHYKTDKLPKDVKHNFNQLINLVEILYDTNTYHVLTDIVIKKFSDLDNITPGTVGAYCAGCSVETTFDGSDKSCSSICAGSMPIKGSSDILCKHTVILANKSRKGYNFSMLRSGELSNESSEDNNKGYVFIPHTDIDEFPGFTKREMRKISHYGIDTVYLYGYDSTGKEHYRLDIKGVYDLKARKSPRGHVESGSSDVTNNIWLYFIVLFALLLIGGFLLSNYWRRGRL</sequence>
<name>A0A481Z2H7_9VIRU</name>
<evidence type="ECO:0000256" key="2">
    <source>
        <dbReference type="SAM" id="Phobius"/>
    </source>
</evidence>
<accession>A0A481Z2H7</accession>
<reference evidence="3" key="1">
    <citation type="journal article" date="2019" name="MBio">
        <title>Virus Genomes from Deep Sea Sediments Expand the Ocean Megavirome and Support Independent Origins of Viral Gigantism.</title>
        <authorList>
            <person name="Backstrom D."/>
            <person name="Yutin N."/>
            <person name="Jorgensen S.L."/>
            <person name="Dharamshi J."/>
            <person name="Homa F."/>
            <person name="Zaremba-Niedwiedzka K."/>
            <person name="Spang A."/>
            <person name="Wolf Y.I."/>
            <person name="Koonin E.V."/>
            <person name="Ettema T.J."/>
        </authorList>
    </citation>
    <scope>NUCLEOTIDE SEQUENCE</scope>
</reference>
<feature type="region of interest" description="Disordered" evidence="1">
    <location>
        <begin position="22"/>
        <end position="46"/>
    </location>
</feature>
<keyword evidence="2" id="KW-0812">Transmembrane</keyword>
<evidence type="ECO:0000256" key="1">
    <source>
        <dbReference type="SAM" id="MobiDB-lite"/>
    </source>
</evidence>
<feature type="transmembrane region" description="Helical" evidence="2">
    <location>
        <begin position="284"/>
        <end position="306"/>
    </location>
</feature>
<feature type="compositionally biased region" description="Low complexity" evidence="1">
    <location>
        <begin position="30"/>
        <end position="46"/>
    </location>
</feature>
<gene>
    <name evidence="3" type="ORF">LCPAC101_02500</name>
</gene>
<evidence type="ECO:0000313" key="3">
    <source>
        <dbReference type="EMBL" id="QBK89967.1"/>
    </source>
</evidence>